<evidence type="ECO:0000256" key="1">
    <source>
        <dbReference type="ARBA" id="ARBA00007198"/>
    </source>
</evidence>
<dbReference type="Gene3D" id="3.40.30.10">
    <property type="entry name" value="Glutaredoxin"/>
    <property type="match status" value="1"/>
</dbReference>
<organism evidence="3 4">
    <name type="scientific">Pseudobowmanella zhangzhouensis</name>
    <dbReference type="NCBI Taxonomy" id="1537679"/>
    <lineage>
        <taxon>Bacteria</taxon>
        <taxon>Pseudomonadati</taxon>
        <taxon>Pseudomonadota</taxon>
        <taxon>Gammaproteobacteria</taxon>
        <taxon>Alteromonadales</taxon>
        <taxon>Alteromonadaceae</taxon>
    </lineage>
</organism>
<dbReference type="PANTHER" id="PTHR30041">
    <property type="entry name" value="ARSENATE REDUCTASE"/>
    <property type="match status" value="1"/>
</dbReference>
<dbReference type="InterPro" id="IPR006660">
    <property type="entry name" value="Arsenate_reductase-like"/>
</dbReference>
<dbReference type="CDD" id="cd03035">
    <property type="entry name" value="ArsC_Yffb"/>
    <property type="match status" value="1"/>
</dbReference>
<accession>A0ABW1XI40</accession>
<evidence type="ECO:0000313" key="4">
    <source>
        <dbReference type="Proteomes" id="UP001596364"/>
    </source>
</evidence>
<dbReference type="EMBL" id="JBHSUS010000001">
    <property type="protein sequence ID" value="MFC6439719.1"/>
    <property type="molecule type" value="Genomic_DNA"/>
</dbReference>
<dbReference type="SUPFAM" id="SSF52833">
    <property type="entry name" value="Thioredoxin-like"/>
    <property type="match status" value="1"/>
</dbReference>
<dbReference type="PROSITE" id="PS51353">
    <property type="entry name" value="ARSC"/>
    <property type="match status" value="1"/>
</dbReference>
<dbReference type="NCBIfam" id="NF008107">
    <property type="entry name" value="PRK10853.1"/>
    <property type="match status" value="1"/>
</dbReference>
<dbReference type="PANTHER" id="PTHR30041:SF8">
    <property type="entry name" value="PROTEIN YFFB"/>
    <property type="match status" value="1"/>
</dbReference>
<dbReference type="NCBIfam" id="TIGR01617">
    <property type="entry name" value="arsC_related"/>
    <property type="match status" value="1"/>
</dbReference>
<comment type="similarity">
    <text evidence="1 2">Belongs to the ArsC family.</text>
</comment>
<name>A0ABW1XI40_9ALTE</name>
<evidence type="ECO:0000313" key="3">
    <source>
        <dbReference type="EMBL" id="MFC6439719.1"/>
    </source>
</evidence>
<evidence type="ECO:0000256" key="2">
    <source>
        <dbReference type="PROSITE-ProRule" id="PRU01282"/>
    </source>
</evidence>
<dbReference type="RefSeq" id="WP_131256610.1">
    <property type="nucleotide sequence ID" value="NZ_JBHSUS010000001.1"/>
</dbReference>
<dbReference type="InterPro" id="IPR036249">
    <property type="entry name" value="Thioredoxin-like_sf"/>
</dbReference>
<comment type="caution">
    <text evidence="3">The sequence shown here is derived from an EMBL/GenBank/DDBJ whole genome shotgun (WGS) entry which is preliminary data.</text>
</comment>
<protein>
    <submittedName>
        <fullName evidence="3">ArsC family reductase</fullName>
    </submittedName>
</protein>
<keyword evidence="4" id="KW-1185">Reference proteome</keyword>
<gene>
    <name evidence="3" type="ORF">ACFP85_06115</name>
</gene>
<dbReference type="Pfam" id="PF03960">
    <property type="entry name" value="ArsC"/>
    <property type="match status" value="1"/>
</dbReference>
<dbReference type="Proteomes" id="UP001596364">
    <property type="component" value="Unassembled WGS sequence"/>
</dbReference>
<dbReference type="InterPro" id="IPR006504">
    <property type="entry name" value="Tscrpt_reg_Spx/MgsR"/>
</dbReference>
<proteinExistence type="inferred from homology"/>
<reference evidence="4" key="1">
    <citation type="journal article" date="2019" name="Int. J. Syst. Evol. Microbiol.">
        <title>The Global Catalogue of Microorganisms (GCM) 10K type strain sequencing project: providing services to taxonomists for standard genome sequencing and annotation.</title>
        <authorList>
            <consortium name="The Broad Institute Genomics Platform"/>
            <consortium name="The Broad Institute Genome Sequencing Center for Infectious Disease"/>
            <person name="Wu L."/>
            <person name="Ma J."/>
        </authorList>
    </citation>
    <scope>NUCLEOTIDE SEQUENCE [LARGE SCALE GENOMIC DNA]</scope>
    <source>
        <strain evidence="4">CGMCC 1.16031</strain>
    </source>
</reference>
<sequence>MTTMFGISNCDTIKKAKAWLTQQHIEFSFHDYRKDGLSEAWLINAEQALGWQQLLNTRGTTYRQLPDADKQNMTQSKAIELMLAHPAMIKRPVLIHNEQFYLGFKAAQYAGIFA</sequence>